<organism evidence="1 2">
    <name type="scientific">Kaistella treverensis</name>
    <dbReference type="NCBI Taxonomy" id="631455"/>
    <lineage>
        <taxon>Bacteria</taxon>
        <taxon>Pseudomonadati</taxon>
        <taxon>Bacteroidota</taxon>
        <taxon>Flavobacteriia</taxon>
        <taxon>Flavobacteriales</taxon>
        <taxon>Weeksellaceae</taxon>
        <taxon>Chryseobacterium group</taxon>
        <taxon>Kaistella</taxon>
    </lineage>
</organism>
<dbReference type="AlphaFoldDB" id="A0A1I3NYW2"/>
<dbReference type="Proteomes" id="UP000242560">
    <property type="component" value="Unassembled WGS sequence"/>
</dbReference>
<sequence length="37" mass="4528">MQIIFADKNLRPFKQFFQSVKQEKNAVLARIFWDEIK</sequence>
<name>A0A1I3NYW2_9FLAO</name>
<accession>A0A1I3NYW2</accession>
<keyword evidence="2" id="KW-1185">Reference proteome</keyword>
<proteinExistence type="predicted"/>
<gene>
    <name evidence="1" type="ORF">SAMN05421638_2292</name>
</gene>
<evidence type="ECO:0000313" key="2">
    <source>
        <dbReference type="Proteomes" id="UP000242560"/>
    </source>
</evidence>
<protein>
    <submittedName>
        <fullName evidence="1">Uncharacterized protein</fullName>
    </submittedName>
</protein>
<reference evidence="2" key="1">
    <citation type="submission" date="2016-10" db="EMBL/GenBank/DDBJ databases">
        <authorList>
            <person name="Varghese N."/>
            <person name="Submissions S."/>
        </authorList>
    </citation>
    <scope>NUCLEOTIDE SEQUENCE [LARGE SCALE GENOMIC DNA]</scope>
    <source>
        <strain evidence="2">DSM 22251</strain>
    </source>
</reference>
<evidence type="ECO:0000313" key="1">
    <source>
        <dbReference type="EMBL" id="SFJ14210.1"/>
    </source>
</evidence>
<dbReference type="EMBL" id="FORQ01000005">
    <property type="protein sequence ID" value="SFJ14210.1"/>
    <property type="molecule type" value="Genomic_DNA"/>
</dbReference>